<gene>
    <name evidence="4" type="ORF">ACFFQA_27360</name>
</gene>
<evidence type="ECO:0000259" key="3">
    <source>
        <dbReference type="PROSITE" id="PS50977"/>
    </source>
</evidence>
<dbReference type="Proteomes" id="UP001589693">
    <property type="component" value="Unassembled WGS sequence"/>
</dbReference>
<organism evidence="4 5">
    <name type="scientific">Allokutzneria oryzae</name>
    <dbReference type="NCBI Taxonomy" id="1378989"/>
    <lineage>
        <taxon>Bacteria</taxon>
        <taxon>Bacillati</taxon>
        <taxon>Actinomycetota</taxon>
        <taxon>Actinomycetes</taxon>
        <taxon>Pseudonocardiales</taxon>
        <taxon>Pseudonocardiaceae</taxon>
        <taxon>Allokutzneria</taxon>
    </lineage>
</organism>
<comment type="caution">
    <text evidence="4">The sequence shown here is derived from an EMBL/GenBank/DDBJ whole genome shotgun (WGS) entry which is preliminary data.</text>
</comment>
<evidence type="ECO:0000256" key="1">
    <source>
        <dbReference type="ARBA" id="ARBA00023125"/>
    </source>
</evidence>
<keyword evidence="1 2" id="KW-0238">DNA-binding</keyword>
<dbReference type="Gene3D" id="1.10.357.10">
    <property type="entry name" value="Tetracycline Repressor, domain 2"/>
    <property type="match status" value="1"/>
</dbReference>
<name>A0ABV6A3D4_9PSEU</name>
<dbReference type="InterPro" id="IPR001647">
    <property type="entry name" value="HTH_TetR"/>
</dbReference>
<feature type="DNA-binding region" description="H-T-H motif" evidence="2">
    <location>
        <begin position="30"/>
        <end position="49"/>
    </location>
</feature>
<dbReference type="EMBL" id="JBHLZU010000023">
    <property type="protein sequence ID" value="MFB9907670.1"/>
    <property type="molecule type" value="Genomic_DNA"/>
</dbReference>
<protein>
    <submittedName>
        <fullName evidence="4">TetR/AcrR family transcriptional regulator</fullName>
    </submittedName>
</protein>
<dbReference type="SUPFAM" id="SSF46689">
    <property type="entry name" value="Homeodomain-like"/>
    <property type="match status" value="1"/>
</dbReference>
<sequence>MARTADPARRVELIDEIIGKLAETGIAQFSLRTLAAALGRSTRVLTHHFTDKNALLRAVLERLDELQHQALAATPGWTDPAVGVGAIVRDAWQRHLRDGEIARTRLVHEIEGLAAAGRLTDHVPLFVSGRARFVADALVLRGLSPEDALVKATLLNNAYAGVQTDHLITGDVGRTSAALELLCALADGWTRV</sequence>
<dbReference type="PROSITE" id="PS50977">
    <property type="entry name" value="HTH_TETR_2"/>
    <property type="match status" value="1"/>
</dbReference>
<accession>A0ABV6A3D4</accession>
<evidence type="ECO:0000313" key="4">
    <source>
        <dbReference type="EMBL" id="MFB9907670.1"/>
    </source>
</evidence>
<dbReference type="Pfam" id="PF00440">
    <property type="entry name" value="TetR_N"/>
    <property type="match status" value="1"/>
</dbReference>
<feature type="domain" description="HTH tetR-type" evidence="3">
    <location>
        <begin position="7"/>
        <end position="67"/>
    </location>
</feature>
<reference evidence="4 5" key="1">
    <citation type="submission" date="2024-09" db="EMBL/GenBank/DDBJ databases">
        <authorList>
            <person name="Sun Q."/>
            <person name="Mori K."/>
        </authorList>
    </citation>
    <scope>NUCLEOTIDE SEQUENCE [LARGE SCALE GENOMIC DNA]</scope>
    <source>
        <strain evidence="4 5">TBRC 7907</strain>
    </source>
</reference>
<dbReference type="InterPro" id="IPR009057">
    <property type="entry name" value="Homeodomain-like_sf"/>
</dbReference>
<evidence type="ECO:0000256" key="2">
    <source>
        <dbReference type="PROSITE-ProRule" id="PRU00335"/>
    </source>
</evidence>
<proteinExistence type="predicted"/>
<keyword evidence="5" id="KW-1185">Reference proteome</keyword>
<evidence type="ECO:0000313" key="5">
    <source>
        <dbReference type="Proteomes" id="UP001589693"/>
    </source>
</evidence>
<dbReference type="RefSeq" id="WP_377858248.1">
    <property type="nucleotide sequence ID" value="NZ_JBHLZU010000023.1"/>
</dbReference>